<evidence type="ECO:0000259" key="2">
    <source>
        <dbReference type="SMART" id="SM00316"/>
    </source>
</evidence>
<dbReference type="Pfam" id="PF21543">
    <property type="entry name" value="CvfB_2nd"/>
    <property type="match status" value="1"/>
</dbReference>
<dbReference type="InterPro" id="IPR040764">
    <property type="entry name" value="CvfB_WH"/>
</dbReference>
<evidence type="ECO:0000313" key="3">
    <source>
        <dbReference type="EMBL" id="NLJ19405.1"/>
    </source>
</evidence>
<dbReference type="InterPro" id="IPR048587">
    <property type="entry name" value="CvfB_S1_3rd"/>
</dbReference>
<dbReference type="InterPro" id="IPR003029">
    <property type="entry name" value="S1_domain"/>
</dbReference>
<dbReference type="InterPro" id="IPR014464">
    <property type="entry name" value="CvfB_fam"/>
</dbReference>
<dbReference type="GO" id="GO:0003676">
    <property type="term" value="F:nucleic acid binding"/>
    <property type="evidence" value="ECO:0007669"/>
    <property type="project" value="InterPro"/>
</dbReference>
<dbReference type="EMBL" id="JAAYSM010000398">
    <property type="protein sequence ID" value="NLJ19405.1"/>
    <property type="molecule type" value="Genomic_DNA"/>
</dbReference>
<dbReference type="PIRSF" id="PIRSF012524">
    <property type="entry name" value="YitL_S1"/>
    <property type="match status" value="1"/>
</dbReference>
<dbReference type="PANTHER" id="PTHR37296:SF1">
    <property type="entry name" value="CONSERVED VIRULENCE FACTOR B"/>
    <property type="match status" value="1"/>
</dbReference>
<gene>
    <name evidence="3" type="ORF">GX355_11170</name>
</gene>
<dbReference type="InterPro" id="IPR039566">
    <property type="entry name" value="CvfB_S1_st"/>
</dbReference>
<feature type="domain" description="S1 motif" evidence="2">
    <location>
        <begin position="152"/>
        <end position="214"/>
    </location>
</feature>
<sequence length="286" mass="32740">MLVKYGQIVVGKITDENEQAYYAQYEGITFELNKKTTEDTYTLGETVEGMIYENRFNQKVMQTELPLIRPGYYGWGTVISVRKDLGVFIDVGLEEKDVVMSLDYLPENKQLWPKKGDKLYLTFFVDDKNRFWGQFAEVEQFNQLFKKAPERLMNQELKVTVYQVKLAGALAISEEGFRVFIHESEQTETLRLGQEVTVRVVNVARDGSLNGSMRPRAHEAITDDAQMILAILDKAPNGFLALHDKSDPEAIQAQLGISKAQFKRAIGNLLKNKKIRQEKNEGIYQL</sequence>
<dbReference type="Gene3D" id="2.40.50.330">
    <property type="match status" value="1"/>
</dbReference>
<dbReference type="PANTHER" id="PTHR37296">
    <property type="entry name" value="CONSERVED VIRULENCE FACTOR B"/>
    <property type="match status" value="1"/>
</dbReference>
<organism evidence="3 4">
    <name type="scientific">Globicatella sulfidifaciens</name>
    <dbReference type="NCBI Taxonomy" id="136093"/>
    <lineage>
        <taxon>Bacteria</taxon>
        <taxon>Bacillati</taxon>
        <taxon>Bacillota</taxon>
        <taxon>Bacilli</taxon>
        <taxon>Lactobacillales</taxon>
        <taxon>Aerococcaceae</taxon>
        <taxon>Globicatella</taxon>
    </lineage>
</organism>
<comment type="similarity">
    <text evidence="1">Belongs to the CvfB family.</text>
</comment>
<dbReference type="InterPro" id="IPR012340">
    <property type="entry name" value="NA-bd_OB-fold"/>
</dbReference>
<dbReference type="InterPro" id="IPR048588">
    <property type="entry name" value="CvfB_S1_2nd"/>
</dbReference>
<dbReference type="Gene3D" id="2.40.50.140">
    <property type="entry name" value="Nucleic acid-binding proteins"/>
    <property type="match status" value="2"/>
</dbReference>
<reference evidence="3 4" key="1">
    <citation type="journal article" date="2020" name="Biotechnol. Biofuels">
        <title>New insights from the biogas microbiome by comprehensive genome-resolved metagenomics of nearly 1600 species originating from multiple anaerobic digesters.</title>
        <authorList>
            <person name="Campanaro S."/>
            <person name="Treu L."/>
            <person name="Rodriguez-R L.M."/>
            <person name="Kovalovszki A."/>
            <person name="Ziels R.M."/>
            <person name="Maus I."/>
            <person name="Zhu X."/>
            <person name="Kougias P.G."/>
            <person name="Basile A."/>
            <person name="Luo G."/>
            <person name="Schluter A."/>
            <person name="Konstantinidis K.T."/>
            <person name="Angelidaki I."/>
        </authorList>
    </citation>
    <scope>NUCLEOTIDE SEQUENCE [LARGE SCALE GENOMIC DNA]</scope>
    <source>
        <strain evidence="3">AS23ysBPME_34</strain>
    </source>
</reference>
<evidence type="ECO:0000313" key="4">
    <source>
        <dbReference type="Proteomes" id="UP000541058"/>
    </source>
</evidence>
<dbReference type="Gene3D" id="1.10.10.10">
    <property type="entry name" value="Winged helix-like DNA-binding domain superfamily/Winged helix DNA-binding domain"/>
    <property type="match status" value="1"/>
</dbReference>
<comment type="caution">
    <text evidence="3">The sequence shown here is derived from an EMBL/GenBank/DDBJ whole genome shotgun (WGS) entry which is preliminary data.</text>
</comment>
<dbReference type="SMART" id="SM00316">
    <property type="entry name" value="S1"/>
    <property type="match status" value="1"/>
</dbReference>
<dbReference type="Pfam" id="PF21191">
    <property type="entry name" value="CvfB_1st"/>
    <property type="match status" value="1"/>
</dbReference>
<evidence type="ECO:0000256" key="1">
    <source>
        <dbReference type="PIRNR" id="PIRNR012524"/>
    </source>
</evidence>
<dbReference type="AlphaFoldDB" id="A0A7X8C5Q2"/>
<proteinExistence type="inferred from homology"/>
<dbReference type="InterPro" id="IPR036388">
    <property type="entry name" value="WH-like_DNA-bd_sf"/>
</dbReference>
<protein>
    <recommendedName>
        <fullName evidence="2">S1 motif domain-containing protein</fullName>
    </recommendedName>
</protein>
<dbReference type="Pfam" id="PF13509">
    <property type="entry name" value="S1_2"/>
    <property type="match status" value="1"/>
</dbReference>
<dbReference type="Proteomes" id="UP000541058">
    <property type="component" value="Unassembled WGS sequence"/>
</dbReference>
<name>A0A7X8C5Q2_9LACT</name>
<accession>A0A7X8C5Q2</accession>
<dbReference type="Pfam" id="PF17783">
    <property type="entry name" value="WHD_CvfB"/>
    <property type="match status" value="1"/>
</dbReference>